<gene>
    <name evidence="2" type="ORF">ARMSODRAFT_983324</name>
</gene>
<dbReference type="AlphaFoldDB" id="A0A2H3B5J2"/>
<name>A0A2H3B5J2_9AGAR</name>
<accession>A0A2H3B5J2</accession>
<dbReference type="EMBL" id="KZ293513">
    <property type="protein sequence ID" value="PBK59103.1"/>
    <property type="molecule type" value="Genomic_DNA"/>
</dbReference>
<keyword evidence="3" id="KW-1185">Reference proteome</keyword>
<proteinExistence type="predicted"/>
<organism evidence="2 3">
    <name type="scientific">Armillaria solidipes</name>
    <dbReference type="NCBI Taxonomy" id="1076256"/>
    <lineage>
        <taxon>Eukaryota</taxon>
        <taxon>Fungi</taxon>
        <taxon>Dikarya</taxon>
        <taxon>Basidiomycota</taxon>
        <taxon>Agaricomycotina</taxon>
        <taxon>Agaricomycetes</taxon>
        <taxon>Agaricomycetidae</taxon>
        <taxon>Agaricales</taxon>
        <taxon>Marasmiineae</taxon>
        <taxon>Physalacriaceae</taxon>
        <taxon>Armillaria</taxon>
    </lineage>
</organism>
<feature type="compositionally biased region" description="Basic and acidic residues" evidence="1">
    <location>
        <begin position="9"/>
        <end position="26"/>
    </location>
</feature>
<reference evidence="3" key="1">
    <citation type="journal article" date="2017" name="Nat. Ecol. Evol.">
        <title>Genome expansion and lineage-specific genetic innovations in the forest pathogenic fungi Armillaria.</title>
        <authorList>
            <person name="Sipos G."/>
            <person name="Prasanna A.N."/>
            <person name="Walter M.C."/>
            <person name="O'Connor E."/>
            <person name="Balint B."/>
            <person name="Krizsan K."/>
            <person name="Kiss B."/>
            <person name="Hess J."/>
            <person name="Varga T."/>
            <person name="Slot J."/>
            <person name="Riley R."/>
            <person name="Boka B."/>
            <person name="Rigling D."/>
            <person name="Barry K."/>
            <person name="Lee J."/>
            <person name="Mihaltcheva S."/>
            <person name="LaButti K."/>
            <person name="Lipzen A."/>
            <person name="Waldron R."/>
            <person name="Moloney N.M."/>
            <person name="Sperisen C."/>
            <person name="Kredics L."/>
            <person name="Vagvoelgyi C."/>
            <person name="Patrignani A."/>
            <person name="Fitzpatrick D."/>
            <person name="Nagy I."/>
            <person name="Doyle S."/>
            <person name="Anderson J.B."/>
            <person name="Grigoriev I.V."/>
            <person name="Gueldener U."/>
            <person name="Muensterkoetter M."/>
            <person name="Nagy L.G."/>
        </authorList>
    </citation>
    <scope>NUCLEOTIDE SEQUENCE [LARGE SCALE GENOMIC DNA]</scope>
    <source>
        <strain evidence="3">28-4</strain>
    </source>
</reference>
<dbReference type="Proteomes" id="UP000218334">
    <property type="component" value="Unassembled WGS sequence"/>
</dbReference>
<evidence type="ECO:0000313" key="3">
    <source>
        <dbReference type="Proteomes" id="UP000218334"/>
    </source>
</evidence>
<feature type="region of interest" description="Disordered" evidence="1">
    <location>
        <begin position="1"/>
        <end position="26"/>
    </location>
</feature>
<sequence>MPSKRKRKSGETRKSKSKEDPSSWRYLDKRGMGGDLACRKDRQNHTRVWITRGGRQPRVNELSRLARWSCFSGGSFRQLDNRSEQINDSIELDAGVNLCEEDASVWAASVGLSRGRHERTWNVDVRIARVWVPVVREARSCPLHNQRKSKLNVAEIIEQDSVLLMENTAQGTSADGTARFEVEEKAQ</sequence>
<evidence type="ECO:0000313" key="2">
    <source>
        <dbReference type="EMBL" id="PBK59103.1"/>
    </source>
</evidence>
<protein>
    <submittedName>
        <fullName evidence="2">Uncharacterized protein</fullName>
    </submittedName>
</protein>
<evidence type="ECO:0000256" key="1">
    <source>
        <dbReference type="SAM" id="MobiDB-lite"/>
    </source>
</evidence>